<dbReference type="InterPro" id="IPR005311">
    <property type="entry name" value="PBP_dimer"/>
</dbReference>
<dbReference type="Proteomes" id="UP001145050">
    <property type="component" value="Unassembled WGS sequence"/>
</dbReference>
<dbReference type="GO" id="GO:0008658">
    <property type="term" value="F:penicillin binding"/>
    <property type="evidence" value="ECO:0007669"/>
    <property type="project" value="InterPro"/>
</dbReference>
<comment type="caution">
    <text evidence="18">The sequence shown here is derived from an EMBL/GenBank/DDBJ whole genome shotgun (WGS) entry which is preliminary data.</text>
</comment>
<comment type="similarity">
    <text evidence="4">Belongs to the transpeptidase family.</text>
</comment>
<evidence type="ECO:0000256" key="6">
    <source>
        <dbReference type="ARBA" id="ARBA00022475"/>
    </source>
</evidence>
<keyword evidence="12" id="KW-0961">Cell wall biogenesis/degradation</keyword>
<evidence type="ECO:0000256" key="7">
    <source>
        <dbReference type="ARBA" id="ARBA00022692"/>
    </source>
</evidence>
<gene>
    <name evidence="18" type="ORF">NC797_10635</name>
</gene>
<feature type="domain" description="Penicillin-binding protein dimerisation" evidence="17">
    <location>
        <begin position="60"/>
        <end position="294"/>
    </location>
</feature>
<sequence>MGKKKKKKFQQLPFRLNILFFIVFLLFSTLIIQLGVVQILFGEDAQDKINATENQTTYNPVPRGEMYDRFGRLVLKNEATRAITYTPPKGGASAEEKVTIAERLAELIDIKNPEDKVTERDKKEYWYVLNQDEANSRLTAEEKELEIAEQYQATLDKITQSDIRYLDDNEDLLEVIAIKKQLDRAYELAPYIVKNTDVTAEEYAKVAEHLNELPGIDVPADWKRQPVYGFTFKNFIGSIMEGIPSDNTDYYLARGYSRSDRIGDTGLENQYENVLRGMKEQIQYTTNKSGNVVDSEVKLKGTQGNDLVLSVDIELQQEVDKIVKEELQTAIEMYPYQNRFMKDALVAMLNPKTGEILALSGQRFNRETNEYEDNSFRVLYDAHRPGSAIKGATVLSGLQSGVITPGQQFYDRPIKIKGTPEKSSYRSLGTVNDIDALKRSSNVYMFYIAMRLGGEFNYQYNKSISYNPDSFQEIRNYFSQFGLGVETGIDYPYESTGYKGSNPAAGNLLDFAIGQYDTYTTMQLAQYISTIANDGYRIRPRLVKEVRKPTVYNDKLGAVLKSYNPEVMNRIDMDQSYIDRVQEGFYKVYQESGGTAYSYFNDAPYDPAGKTGTAENEVYVDGKKYNTENLTLVGYAPYDNPEVAFAVVVPNTGAISGQYPINHKIGRGILDAYFNLKAERDENGVNMNLQEQEQNEETGDETASKEENSESE</sequence>
<evidence type="ECO:0000256" key="10">
    <source>
        <dbReference type="ARBA" id="ARBA00022989"/>
    </source>
</evidence>
<evidence type="ECO:0000256" key="4">
    <source>
        <dbReference type="ARBA" id="ARBA00007171"/>
    </source>
</evidence>
<evidence type="ECO:0000256" key="13">
    <source>
        <dbReference type="ARBA" id="ARBA00034000"/>
    </source>
</evidence>
<evidence type="ECO:0000256" key="1">
    <source>
        <dbReference type="ARBA" id="ARBA00004167"/>
    </source>
</evidence>
<protein>
    <recommendedName>
        <fullName evidence="5">serine-type D-Ala-D-Ala carboxypeptidase</fullName>
        <ecNumber evidence="5">3.4.16.4</ecNumber>
    </recommendedName>
</protein>
<dbReference type="GO" id="GO:0071555">
    <property type="term" value="P:cell wall organization"/>
    <property type="evidence" value="ECO:0007669"/>
    <property type="project" value="UniProtKB-KW"/>
</dbReference>
<reference evidence="18" key="1">
    <citation type="submission" date="2022-06" db="EMBL/GenBank/DDBJ databases">
        <title>Aquibacillus sp. a new bacterium isolated from soil saline samples.</title>
        <authorList>
            <person name="Galisteo C."/>
            <person name="De La Haba R."/>
            <person name="Sanchez-Porro C."/>
            <person name="Ventosa A."/>
        </authorList>
    </citation>
    <scope>NUCLEOTIDE SEQUENCE</scope>
    <source>
        <strain evidence="18">3ASR75-11</strain>
    </source>
</reference>
<dbReference type="SUPFAM" id="SSF56601">
    <property type="entry name" value="beta-lactamase/transpeptidase-like"/>
    <property type="match status" value="1"/>
</dbReference>
<evidence type="ECO:0000256" key="3">
    <source>
        <dbReference type="ARBA" id="ARBA00004752"/>
    </source>
</evidence>
<feature type="transmembrane region" description="Helical" evidence="15">
    <location>
        <begin position="12"/>
        <end position="41"/>
    </location>
</feature>
<keyword evidence="6" id="KW-1003">Cell membrane</keyword>
<comment type="catalytic activity">
    <reaction evidence="13">
        <text>Preferential cleavage: (Ac)2-L-Lys-D-Ala-|-D-Ala. Also transpeptidation of peptidyl-alanyl moieties that are N-acyl substituents of D-alanine.</text>
        <dbReference type="EC" id="3.4.16.4"/>
    </reaction>
</comment>
<dbReference type="Pfam" id="PF03717">
    <property type="entry name" value="PBP_dimer"/>
    <property type="match status" value="1"/>
</dbReference>
<keyword evidence="8" id="KW-0133">Cell shape</keyword>
<evidence type="ECO:0000256" key="12">
    <source>
        <dbReference type="ARBA" id="ARBA00023316"/>
    </source>
</evidence>
<feature type="domain" description="Penicillin-binding protein transpeptidase" evidence="16">
    <location>
        <begin position="346"/>
        <end position="664"/>
    </location>
</feature>
<dbReference type="InterPro" id="IPR050515">
    <property type="entry name" value="Beta-lactam/transpept"/>
</dbReference>
<organism evidence="18 19">
    <name type="scientific">Terrihalobacillus insolitus</name>
    <dbReference type="NCBI Taxonomy" id="2950438"/>
    <lineage>
        <taxon>Bacteria</taxon>
        <taxon>Bacillati</taxon>
        <taxon>Bacillota</taxon>
        <taxon>Bacilli</taxon>
        <taxon>Bacillales</taxon>
        <taxon>Bacillaceae</taxon>
        <taxon>Terrihalobacillus</taxon>
    </lineage>
</organism>
<dbReference type="RefSeq" id="WP_272436767.1">
    <property type="nucleotide sequence ID" value="NZ_JAMQKB010000009.1"/>
</dbReference>
<evidence type="ECO:0000313" key="19">
    <source>
        <dbReference type="Proteomes" id="UP001145050"/>
    </source>
</evidence>
<accession>A0A9X4AM67</accession>
<dbReference type="PANTHER" id="PTHR30627">
    <property type="entry name" value="PEPTIDOGLYCAN D,D-TRANSPEPTIDASE"/>
    <property type="match status" value="1"/>
</dbReference>
<evidence type="ECO:0000313" key="18">
    <source>
        <dbReference type="EMBL" id="MDC3424961.1"/>
    </source>
</evidence>
<keyword evidence="19" id="KW-1185">Reference proteome</keyword>
<proteinExistence type="inferred from homology"/>
<evidence type="ECO:0000256" key="9">
    <source>
        <dbReference type="ARBA" id="ARBA00022984"/>
    </source>
</evidence>
<evidence type="ECO:0000259" key="17">
    <source>
        <dbReference type="Pfam" id="PF03717"/>
    </source>
</evidence>
<feature type="compositionally biased region" description="Basic and acidic residues" evidence="14">
    <location>
        <begin position="702"/>
        <end position="712"/>
    </location>
</feature>
<dbReference type="GO" id="GO:0008360">
    <property type="term" value="P:regulation of cell shape"/>
    <property type="evidence" value="ECO:0007669"/>
    <property type="project" value="UniProtKB-KW"/>
</dbReference>
<dbReference type="SUPFAM" id="SSF56519">
    <property type="entry name" value="Penicillin binding protein dimerisation domain"/>
    <property type="match status" value="1"/>
</dbReference>
<dbReference type="EMBL" id="JAMQKB010000009">
    <property type="protein sequence ID" value="MDC3424961.1"/>
    <property type="molecule type" value="Genomic_DNA"/>
</dbReference>
<dbReference type="GO" id="GO:0009002">
    <property type="term" value="F:serine-type D-Ala-D-Ala carboxypeptidase activity"/>
    <property type="evidence" value="ECO:0007669"/>
    <property type="project" value="UniProtKB-EC"/>
</dbReference>
<evidence type="ECO:0000256" key="8">
    <source>
        <dbReference type="ARBA" id="ARBA00022960"/>
    </source>
</evidence>
<evidence type="ECO:0000256" key="5">
    <source>
        <dbReference type="ARBA" id="ARBA00012448"/>
    </source>
</evidence>
<dbReference type="AlphaFoldDB" id="A0A9X4AM67"/>
<dbReference type="InterPro" id="IPR012338">
    <property type="entry name" value="Beta-lactam/transpept-like"/>
</dbReference>
<keyword evidence="10 15" id="KW-1133">Transmembrane helix</keyword>
<feature type="region of interest" description="Disordered" evidence="14">
    <location>
        <begin position="684"/>
        <end position="712"/>
    </location>
</feature>
<dbReference type="EC" id="3.4.16.4" evidence="5"/>
<comment type="subcellular location">
    <subcellularLocation>
        <location evidence="2">Cell membrane</location>
    </subcellularLocation>
    <subcellularLocation>
        <location evidence="1">Membrane</location>
        <topology evidence="1">Single-pass membrane protein</topology>
    </subcellularLocation>
</comment>
<evidence type="ECO:0000256" key="15">
    <source>
        <dbReference type="SAM" id="Phobius"/>
    </source>
</evidence>
<dbReference type="InterPro" id="IPR036138">
    <property type="entry name" value="PBP_dimer_sf"/>
</dbReference>
<keyword evidence="11 15" id="KW-0472">Membrane</keyword>
<dbReference type="GO" id="GO:0005886">
    <property type="term" value="C:plasma membrane"/>
    <property type="evidence" value="ECO:0007669"/>
    <property type="project" value="UniProtKB-SubCell"/>
</dbReference>
<dbReference type="Gene3D" id="1.10.10.1230">
    <property type="entry name" value="Penicillin-binding protein, N-terminal non-catalytic domain, head sub-domain"/>
    <property type="match status" value="1"/>
</dbReference>
<dbReference type="GO" id="GO:0009252">
    <property type="term" value="P:peptidoglycan biosynthetic process"/>
    <property type="evidence" value="ECO:0007669"/>
    <property type="project" value="UniProtKB-KW"/>
</dbReference>
<dbReference type="Gene3D" id="3.90.1310.10">
    <property type="entry name" value="Penicillin-binding protein 2a (Domain 2)"/>
    <property type="match status" value="1"/>
</dbReference>
<evidence type="ECO:0000256" key="2">
    <source>
        <dbReference type="ARBA" id="ARBA00004236"/>
    </source>
</evidence>
<dbReference type="Pfam" id="PF00905">
    <property type="entry name" value="Transpeptidase"/>
    <property type="match status" value="1"/>
</dbReference>
<evidence type="ECO:0000259" key="16">
    <source>
        <dbReference type="Pfam" id="PF00905"/>
    </source>
</evidence>
<dbReference type="GO" id="GO:0071972">
    <property type="term" value="F:peptidoglycan L,D-transpeptidase activity"/>
    <property type="evidence" value="ECO:0007669"/>
    <property type="project" value="TreeGrafter"/>
</dbReference>
<evidence type="ECO:0000256" key="11">
    <source>
        <dbReference type="ARBA" id="ARBA00023136"/>
    </source>
</evidence>
<name>A0A9X4AM67_9BACI</name>
<keyword evidence="9" id="KW-0573">Peptidoglycan synthesis</keyword>
<keyword evidence="7 15" id="KW-0812">Transmembrane</keyword>
<dbReference type="InterPro" id="IPR001460">
    <property type="entry name" value="PCN-bd_Tpept"/>
</dbReference>
<comment type="pathway">
    <text evidence="3">Cell wall biogenesis; peptidoglycan biosynthesis.</text>
</comment>
<dbReference type="Gene3D" id="3.40.710.10">
    <property type="entry name" value="DD-peptidase/beta-lactamase superfamily"/>
    <property type="match status" value="1"/>
</dbReference>
<dbReference type="PANTHER" id="PTHR30627:SF2">
    <property type="entry name" value="PEPTIDOGLYCAN D,D-TRANSPEPTIDASE MRDA"/>
    <property type="match status" value="1"/>
</dbReference>
<evidence type="ECO:0000256" key="14">
    <source>
        <dbReference type="SAM" id="MobiDB-lite"/>
    </source>
</evidence>